<dbReference type="PANTHER" id="PTHR15959">
    <property type="entry name" value="SYNTAXIN-18"/>
    <property type="match status" value="1"/>
</dbReference>
<dbReference type="HOGENOM" id="CLU_047847_0_0_1"/>
<evidence type="ECO:0000256" key="3">
    <source>
        <dbReference type="ARBA" id="ARBA00022448"/>
    </source>
</evidence>
<dbReference type="RefSeq" id="XP_002482530.1">
    <property type="nucleotide sequence ID" value="XM_002482485.1"/>
</dbReference>
<evidence type="ECO:0000256" key="7">
    <source>
        <dbReference type="ARBA" id="ARBA00023054"/>
    </source>
</evidence>
<keyword evidence="7" id="KW-0175">Coiled coil</keyword>
<dbReference type="GO" id="GO:0031201">
    <property type="term" value="C:SNARE complex"/>
    <property type="evidence" value="ECO:0007669"/>
    <property type="project" value="TreeGrafter"/>
</dbReference>
<evidence type="ECO:0000256" key="1">
    <source>
        <dbReference type="ARBA" id="ARBA00004211"/>
    </source>
</evidence>
<dbReference type="SUPFAM" id="SSF58038">
    <property type="entry name" value="SNARE fusion complex"/>
    <property type="match status" value="1"/>
</dbReference>
<gene>
    <name evidence="11" type="ORF">TSTA_122700</name>
</gene>
<organism evidence="11 12">
    <name type="scientific">Talaromyces stipitatus (strain ATCC 10500 / CBS 375.48 / QM 6759 / NRRL 1006)</name>
    <name type="common">Penicillium stipitatum</name>
    <dbReference type="NCBI Taxonomy" id="441959"/>
    <lineage>
        <taxon>Eukaryota</taxon>
        <taxon>Fungi</taxon>
        <taxon>Dikarya</taxon>
        <taxon>Ascomycota</taxon>
        <taxon>Pezizomycotina</taxon>
        <taxon>Eurotiomycetes</taxon>
        <taxon>Eurotiomycetidae</taxon>
        <taxon>Eurotiales</taxon>
        <taxon>Trichocomaceae</taxon>
        <taxon>Talaromyces</taxon>
        <taxon>Talaromyces sect. Talaromyces</taxon>
    </lineage>
</organism>
<dbReference type="InterPro" id="IPR019529">
    <property type="entry name" value="Syntaxin-18_N"/>
</dbReference>
<dbReference type="EMBL" id="EQ962655">
    <property type="protein sequence ID" value="EED18538.1"/>
    <property type="molecule type" value="Genomic_DNA"/>
</dbReference>
<keyword evidence="3" id="KW-0813">Transport</keyword>
<dbReference type="GO" id="GO:0005783">
    <property type="term" value="C:endoplasmic reticulum"/>
    <property type="evidence" value="ECO:0007669"/>
    <property type="project" value="TreeGrafter"/>
</dbReference>
<dbReference type="AlphaFoldDB" id="B8MC92"/>
<evidence type="ECO:0000259" key="10">
    <source>
        <dbReference type="PROSITE" id="PS50192"/>
    </source>
</evidence>
<comment type="subcellular location">
    <subcellularLocation>
        <location evidence="1">Membrane</location>
        <topology evidence="1">Single-pass type IV membrane protein</topology>
    </subcellularLocation>
</comment>
<dbReference type="InParanoid" id="B8MC92"/>
<dbReference type="OrthoDB" id="342981at2759"/>
<dbReference type="PhylomeDB" id="B8MC92"/>
<feature type="region of interest" description="Disordered" evidence="9">
    <location>
        <begin position="71"/>
        <end position="98"/>
    </location>
</feature>
<evidence type="ECO:0000256" key="5">
    <source>
        <dbReference type="ARBA" id="ARBA00022927"/>
    </source>
</evidence>
<evidence type="ECO:0000256" key="2">
    <source>
        <dbReference type="ARBA" id="ARBA00009063"/>
    </source>
</evidence>
<dbReference type="OMA" id="YRIRTHI"/>
<keyword evidence="8" id="KW-0472">Membrane</keyword>
<keyword evidence="5" id="KW-0653">Protein transport</keyword>
<dbReference type="GeneID" id="8097735"/>
<keyword evidence="12" id="KW-1185">Reference proteome</keyword>
<dbReference type="GO" id="GO:0006890">
    <property type="term" value="P:retrograde vesicle-mediated transport, Golgi to endoplasmic reticulum"/>
    <property type="evidence" value="ECO:0007669"/>
    <property type="project" value="TreeGrafter"/>
</dbReference>
<comment type="similarity">
    <text evidence="2">Belongs to the syntaxin family.</text>
</comment>
<dbReference type="GO" id="GO:0015031">
    <property type="term" value="P:protein transport"/>
    <property type="evidence" value="ECO:0007669"/>
    <property type="project" value="UniProtKB-KW"/>
</dbReference>
<keyword evidence="4" id="KW-0812">Transmembrane</keyword>
<proteinExistence type="inferred from homology"/>
<evidence type="ECO:0000256" key="6">
    <source>
        <dbReference type="ARBA" id="ARBA00022989"/>
    </source>
</evidence>
<feature type="compositionally biased region" description="Polar residues" evidence="9">
    <location>
        <begin position="71"/>
        <end position="90"/>
    </location>
</feature>
<name>B8MC92_TALSN</name>
<dbReference type="PANTHER" id="PTHR15959:SF0">
    <property type="entry name" value="SYNTAXIN-18"/>
    <property type="match status" value="1"/>
</dbReference>
<dbReference type="Gene3D" id="1.20.5.110">
    <property type="match status" value="1"/>
</dbReference>
<accession>B8MC92</accession>
<dbReference type="eggNOG" id="KOG3894">
    <property type="taxonomic scope" value="Eukaryota"/>
</dbReference>
<reference evidence="12" key="1">
    <citation type="journal article" date="2015" name="Genome Announc.">
        <title>Genome sequence of the AIDS-associated pathogen Penicillium marneffei (ATCC18224) and its near taxonomic relative Talaromyces stipitatus (ATCC10500).</title>
        <authorList>
            <person name="Nierman W.C."/>
            <person name="Fedorova-Abrams N.D."/>
            <person name="Andrianopoulos A."/>
        </authorList>
    </citation>
    <scope>NUCLEOTIDE SEQUENCE [LARGE SCALE GENOMIC DNA]</scope>
    <source>
        <strain evidence="12">ATCC 10500 / CBS 375.48 / QM 6759 / NRRL 1006</strain>
    </source>
</reference>
<evidence type="ECO:0000313" key="11">
    <source>
        <dbReference type="EMBL" id="EED18538.1"/>
    </source>
</evidence>
<evidence type="ECO:0000313" key="12">
    <source>
        <dbReference type="Proteomes" id="UP000001745"/>
    </source>
</evidence>
<dbReference type="VEuPathDB" id="FungiDB:TSTA_122700"/>
<protein>
    <submittedName>
        <fullName evidence="11">SNARE protein (Ufe1), putative</fullName>
    </submittedName>
</protein>
<evidence type="ECO:0000256" key="8">
    <source>
        <dbReference type="ARBA" id="ARBA00023136"/>
    </source>
</evidence>
<feature type="domain" description="T-SNARE coiled-coil homology" evidence="10">
    <location>
        <begin position="277"/>
        <end position="339"/>
    </location>
</feature>
<keyword evidence="6" id="KW-1133">Transmembrane helix</keyword>
<evidence type="ECO:0000256" key="9">
    <source>
        <dbReference type="SAM" id="MobiDB-lite"/>
    </source>
</evidence>
<dbReference type="Pfam" id="PF10496">
    <property type="entry name" value="Syntaxin-18_N"/>
    <property type="match status" value="1"/>
</dbReference>
<dbReference type="Proteomes" id="UP000001745">
    <property type="component" value="Unassembled WGS sequence"/>
</dbReference>
<evidence type="ECO:0000256" key="4">
    <source>
        <dbReference type="ARBA" id="ARBA00022692"/>
    </source>
</evidence>
<sequence length="367" mass="42325">MTDLTPSVHDLLREKKKQLATDQDIPSTTVQNPKDVNEFLKEAYRINSHIQSLLHYLQSIRHSYLSINTNRKNLNEPRATSPTTKLPTSQTLSDTDRDSIDSSTALLLRDLSSSISNLQSAEQLRQETERQLLNKKYGHFKGTGILWRWAAGESDTTTTPRDKEQIIAEETSRCIRMVRENVLWFLRRNLEQVAEVQRGMVEKRIERVREKEKSVLYKAIPPKMQLQQIQEEKPISREQQQRYEKASKLSTEETATIESQLSAEQLQLFAEENDLMLRHYEDTLSKVQNAEKSLLEISSLQQTLVSHLSTQEEYITQLVTDASTTAENVGKGNKELKRASERRSTAQMVFWCTAGLCVWLVVWDAIF</sequence>
<dbReference type="STRING" id="441959.B8MC92"/>
<dbReference type="InterPro" id="IPR000727">
    <property type="entry name" value="T_SNARE_dom"/>
</dbReference>
<dbReference type="PROSITE" id="PS50192">
    <property type="entry name" value="T_SNARE"/>
    <property type="match status" value="1"/>
</dbReference>